<dbReference type="InterPro" id="IPR019956">
    <property type="entry name" value="Ubiquitin_dom"/>
</dbReference>
<dbReference type="InterPro" id="IPR029071">
    <property type="entry name" value="Ubiquitin-like_domsf"/>
</dbReference>
<dbReference type="Pfam" id="PF13297">
    <property type="entry name" value="SDE2_2C"/>
    <property type="match status" value="1"/>
</dbReference>
<comment type="caution">
    <text evidence="11">The sequence shown here is derived from an EMBL/GenBank/DDBJ whole genome shotgun (WGS) entry which is preliminary data.</text>
</comment>
<organism evidence="11 12">
    <name type="scientific">Coccomyxa subellipsoidea</name>
    <dbReference type="NCBI Taxonomy" id="248742"/>
    <lineage>
        <taxon>Eukaryota</taxon>
        <taxon>Viridiplantae</taxon>
        <taxon>Chlorophyta</taxon>
        <taxon>core chlorophytes</taxon>
        <taxon>Trebouxiophyceae</taxon>
        <taxon>Trebouxiophyceae incertae sedis</taxon>
        <taxon>Coccomyxaceae</taxon>
        <taxon>Coccomyxa</taxon>
    </lineage>
</organism>
<keyword evidence="4" id="KW-0963">Cytoplasm</keyword>
<feature type="region of interest" description="Disordered" evidence="9">
    <location>
        <begin position="171"/>
        <end position="278"/>
    </location>
</feature>
<evidence type="ECO:0000259" key="10">
    <source>
        <dbReference type="PROSITE" id="PS50053"/>
    </source>
</evidence>
<proteinExistence type="inferred from homology"/>
<name>A0ABR2YBL2_9CHLO</name>
<keyword evidence="12" id="KW-1185">Reference proteome</keyword>
<evidence type="ECO:0000256" key="9">
    <source>
        <dbReference type="SAM" id="MobiDB-lite"/>
    </source>
</evidence>
<evidence type="ECO:0000256" key="2">
    <source>
        <dbReference type="ARBA" id="ARBA00004496"/>
    </source>
</evidence>
<dbReference type="InterPro" id="IPR053822">
    <property type="entry name" value="SDE2-like_dom"/>
</dbReference>
<dbReference type="InterPro" id="IPR019954">
    <property type="entry name" value="Ubiquitin_CS"/>
</dbReference>
<gene>
    <name evidence="11" type="ORF">WJX75_009335</name>
</gene>
<dbReference type="EMBL" id="JALJOT010000018">
    <property type="protein sequence ID" value="KAK9901378.1"/>
    <property type="molecule type" value="Genomic_DNA"/>
</dbReference>
<dbReference type="Pfam" id="PF00240">
    <property type="entry name" value="ubiquitin"/>
    <property type="match status" value="1"/>
</dbReference>
<sequence length="409" mass="42595">MQIFFNKVSALEVEAQDTIELVKIGIEAKSGIPCCHQRLIYAGRQLQDDMTLEQCAVEAGSTLHLVLRLRGGKGGFGALLRGAGRSALTDNFDACRDLSGRRLRHVNAEQKLAEWAAGAKERELEKVGLKHIRAQEKAALREARAQVDMDDIRTVQDAALERAKDAVASALAGSGSGGNSPVKRPAAGPAAAGPAAKKRRPSKRTFGVDDELSSDSEDDEEEEMDAPSLNNSCIAMIVKEGGTTTASLSSDGSEQEPLHLDAAGQSPSAQASASVLEAAAPAAEPIAAATSVVDSNAAAPSSLDLAQVGSTAAMMEAAVSSVGDAAAADPAPGASVVDSNLKDRRQSNAEVTTEAVPAEPLDLSQYSSAAELESLGLERLKGELQRLGLKHTALAELDKKHLVKPPKKA</sequence>
<feature type="compositionally biased region" description="Low complexity" evidence="9">
    <location>
        <begin position="326"/>
        <end position="338"/>
    </location>
</feature>
<feature type="compositionally biased region" description="Low complexity" evidence="9">
    <location>
        <begin position="171"/>
        <end position="195"/>
    </location>
</feature>
<comment type="subcellular location">
    <subcellularLocation>
        <location evidence="2">Cytoplasm</location>
    </subcellularLocation>
    <subcellularLocation>
        <location evidence="1">Nucleus</location>
    </subcellularLocation>
</comment>
<evidence type="ECO:0000256" key="5">
    <source>
        <dbReference type="ARBA" id="ARBA00022664"/>
    </source>
</evidence>
<dbReference type="PROSITE" id="PS00299">
    <property type="entry name" value="UBIQUITIN_1"/>
    <property type="match status" value="1"/>
</dbReference>
<keyword evidence="7" id="KW-0539">Nucleus</keyword>
<dbReference type="InterPro" id="IPR025086">
    <property type="entry name" value="SDE2/SF3A3_SAP"/>
</dbReference>
<evidence type="ECO:0000256" key="8">
    <source>
        <dbReference type="ARBA" id="ARBA00023306"/>
    </source>
</evidence>
<accession>A0ABR2YBL2</accession>
<reference evidence="11 12" key="1">
    <citation type="journal article" date="2024" name="Nat. Commun.">
        <title>Phylogenomics reveals the evolutionary origins of lichenization in chlorophyte algae.</title>
        <authorList>
            <person name="Puginier C."/>
            <person name="Libourel C."/>
            <person name="Otte J."/>
            <person name="Skaloud P."/>
            <person name="Haon M."/>
            <person name="Grisel S."/>
            <person name="Petersen M."/>
            <person name="Berrin J.G."/>
            <person name="Delaux P.M."/>
            <person name="Dal Grande F."/>
            <person name="Keller J."/>
        </authorList>
    </citation>
    <scope>NUCLEOTIDE SEQUENCE [LARGE SCALE GENOMIC DNA]</scope>
    <source>
        <strain evidence="11 12">SAG 216-7</strain>
    </source>
</reference>
<evidence type="ECO:0000256" key="7">
    <source>
        <dbReference type="ARBA" id="ARBA00023242"/>
    </source>
</evidence>
<protein>
    <recommendedName>
        <fullName evidence="10">Ubiquitin-like domain-containing protein</fullName>
    </recommendedName>
</protein>
<dbReference type="SUPFAM" id="SSF54236">
    <property type="entry name" value="Ubiquitin-like"/>
    <property type="match status" value="1"/>
</dbReference>
<keyword evidence="6" id="KW-0508">mRNA splicing</keyword>
<dbReference type="PANTHER" id="PTHR12786">
    <property type="entry name" value="SPLICING FACTOR SF3A-RELATED"/>
    <property type="match status" value="1"/>
</dbReference>
<keyword evidence="8" id="KW-0131">Cell cycle</keyword>
<evidence type="ECO:0000313" key="12">
    <source>
        <dbReference type="Proteomes" id="UP001491310"/>
    </source>
</evidence>
<dbReference type="SMART" id="SM00213">
    <property type="entry name" value="UBQ"/>
    <property type="match status" value="1"/>
</dbReference>
<evidence type="ECO:0000256" key="3">
    <source>
        <dbReference type="ARBA" id="ARBA00008726"/>
    </source>
</evidence>
<dbReference type="PANTHER" id="PTHR12786:SF1">
    <property type="entry name" value="SPLICING REGULATOR SDE2"/>
    <property type="match status" value="1"/>
</dbReference>
<feature type="domain" description="Ubiquitin-like" evidence="10">
    <location>
        <begin position="1"/>
        <end position="72"/>
    </location>
</feature>
<evidence type="ECO:0000313" key="11">
    <source>
        <dbReference type="EMBL" id="KAK9901378.1"/>
    </source>
</evidence>
<feature type="compositionally biased region" description="Acidic residues" evidence="9">
    <location>
        <begin position="208"/>
        <end position="225"/>
    </location>
</feature>
<dbReference type="InterPro" id="IPR051421">
    <property type="entry name" value="RNA_Proc_DNA_Dmg_Regulator"/>
</dbReference>
<dbReference type="PROSITE" id="PS50053">
    <property type="entry name" value="UBIQUITIN_2"/>
    <property type="match status" value="1"/>
</dbReference>
<evidence type="ECO:0000256" key="6">
    <source>
        <dbReference type="ARBA" id="ARBA00023187"/>
    </source>
</evidence>
<comment type="similarity">
    <text evidence="3">Belongs to the SDE2 family.</text>
</comment>
<dbReference type="PRINTS" id="PR00348">
    <property type="entry name" value="UBIQUITIN"/>
</dbReference>
<dbReference type="Gene3D" id="3.10.20.90">
    <property type="entry name" value="Phosphatidylinositol 3-kinase Catalytic Subunit, Chain A, domain 1"/>
    <property type="match status" value="1"/>
</dbReference>
<keyword evidence="5" id="KW-0507">mRNA processing</keyword>
<dbReference type="Pfam" id="PF22782">
    <property type="entry name" value="SDE2"/>
    <property type="match status" value="1"/>
</dbReference>
<dbReference type="InterPro" id="IPR000626">
    <property type="entry name" value="Ubiquitin-like_dom"/>
</dbReference>
<feature type="compositionally biased region" description="Polar residues" evidence="9">
    <location>
        <begin position="242"/>
        <end position="252"/>
    </location>
</feature>
<dbReference type="Proteomes" id="UP001491310">
    <property type="component" value="Unassembled WGS sequence"/>
</dbReference>
<evidence type="ECO:0000256" key="1">
    <source>
        <dbReference type="ARBA" id="ARBA00004123"/>
    </source>
</evidence>
<evidence type="ECO:0000256" key="4">
    <source>
        <dbReference type="ARBA" id="ARBA00022490"/>
    </source>
</evidence>
<feature type="compositionally biased region" description="Low complexity" evidence="9">
    <location>
        <begin position="262"/>
        <end position="278"/>
    </location>
</feature>
<feature type="region of interest" description="Disordered" evidence="9">
    <location>
        <begin position="326"/>
        <end position="363"/>
    </location>
</feature>